<dbReference type="Gene3D" id="3.40.50.720">
    <property type="entry name" value="NAD(P)-binding Rossmann-like Domain"/>
    <property type="match status" value="1"/>
</dbReference>
<accession>A0A7C9LPV9</accession>
<proteinExistence type="predicted"/>
<keyword evidence="2" id="KW-1185">Reference proteome</keyword>
<dbReference type="RefSeq" id="WP_157461398.1">
    <property type="nucleotide sequence ID" value="NZ_WQLB01000044.1"/>
</dbReference>
<sequence length="97" mass="10217">MGNGTENGYDIIIDPVGGPDAGAFLHQLRPNGRMICGVEAGFLTANVSEALMSGFQRSLMVSTFSLKTVAVTQQEAALEEVFGLMATGRLQPVIDSV</sequence>
<dbReference type="AlphaFoldDB" id="A0A7C9LPV9"/>
<protein>
    <submittedName>
        <fullName evidence="1">Zinc-binding dehydrogenase</fullName>
    </submittedName>
</protein>
<reference evidence="1 2" key="1">
    <citation type="submission" date="2019-12" db="EMBL/GenBank/DDBJ databases">
        <title>Deinococcus sp. HMF7620 Genome sequencing and assembly.</title>
        <authorList>
            <person name="Kang H."/>
            <person name="Kim H."/>
            <person name="Joh K."/>
        </authorList>
    </citation>
    <scope>NUCLEOTIDE SEQUENCE [LARGE SCALE GENOMIC DNA]</scope>
    <source>
        <strain evidence="1 2">HMF7620</strain>
    </source>
</reference>
<organism evidence="1 2">
    <name type="scientific">Deinococcus arboris</name>
    <dbReference type="NCBI Taxonomy" id="2682977"/>
    <lineage>
        <taxon>Bacteria</taxon>
        <taxon>Thermotogati</taxon>
        <taxon>Deinococcota</taxon>
        <taxon>Deinococci</taxon>
        <taxon>Deinococcales</taxon>
        <taxon>Deinococcaceae</taxon>
        <taxon>Deinococcus</taxon>
    </lineage>
</organism>
<dbReference type="InterPro" id="IPR036291">
    <property type="entry name" value="NAD(P)-bd_dom_sf"/>
</dbReference>
<evidence type="ECO:0000313" key="1">
    <source>
        <dbReference type="EMBL" id="MVN89137.1"/>
    </source>
</evidence>
<dbReference type="Pfam" id="PF13602">
    <property type="entry name" value="ADH_zinc_N_2"/>
    <property type="match status" value="1"/>
</dbReference>
<dbReference type="Gene3D" id="3.90.180.10">
    <property type="entry name" value="Medium-chain alcohol dehydrogenases, catalytic domain"/>
    <property type="match status" value="1"/>
</dbReference>
<evidence type="ECO:0000313" key="2">
    <source>
        <dbReference type="Proteomes" id="UP000483286"/>
    </source>
</evidence>
<dbReference type="SUPFAM" id="SSF51735">
    <property type="entry name" value="NAD(P)-binding Rossmann-fold domains"/>
    <property type="match status" value="1"/>
</dbReference>
<dbReference type="EMBL" id="WQLB01000044">
    <property type="protein sequence ID" value="MVN89137.1"/>
    <property type="molecule type" value="Genomic_DNA"/>
</dbReference>
<gene>
    <name evidence="1" type="ORF">GO986_20575</name>
</gene>
<comment type="caution">
    <text evidence="1">The sequence shown here is derived from an EMBL/GenBank/DDBJ whole genome shotgun (WGS) entry which is preliminary data.</text>
</comment>
<name>A0A7C9LPV9_9DEIO</name>
<dbReference type="Proteomes" id="UP000483286">
    <property type="component" value="Unassembled WGS sequence"/>
</dbReference>